<gene>
    <name evidence="7" type="ORF">NAEGRDRAFT_62249</name>
</gene>
<dbReference type="InParanoid" id="D2V0D0"/>
<dbReference type="GO" id="GO:0034982">
    <property type="term" value="P:mitochondrial protein processing"/>
    <property type="evidence" value="ECO:0007669"/>
    <property type="project" value="TreeGrafter"/>
</dbReference>
<evidence type="ECO:0000256" key="6">
    <source>
        <dbReference type="RuleBase" id="RU364057"/>
    </source>
</evidence>
<organism evidence="8">
    <name type="scientific">Naegleria gruberi</name>
    <name type="common">Amoeba</name>
    <dbReference type="NCBI Taxonomy" id="5762"/>
    <lineage>
        <taxon>Eukaryota</taxon>
        <taxon>Discoba</taxon>
        <taxon>Heterolobosea</taxon>
        <taxon>Tetramitia</taxon>
        <taxon>Eutetramitia</taxon>
        <taxon>Vahlkampfiidae</taxon>
        <taxon>Naegleria</taxon>
    </lineage>
</organism>
<dbReference type="GeneID" id="8862767"/>
<reference evidence="7 8" key="1">
    <citation type="journal article" date="2010" name="Cell">
        <title>The genome of Naegleria gruberi illuminates early eukaryotic versatility.</title>
        <authorList>
            <person name="Fritz-Laylin L.K."/>
            <person name="Prochnik S.E."/>
            <person name="Ginger M.L."/>
            <person name="Dacks J.B."/>
            <person name="Carpenter M.L."/>
            <person name="Field M.C."/>
            <person name="Kuo A."/>
            <person name="Paredez A."/>
            <person name="Chapman J."/>
            <person name="Pham J."/>
            <person name="Shu S."/>
            <person name="Neupane R."/>
            <person name="Cipriano M."/>
            <person name="Mancuso J."/>
            <person name="Tu H."/>
            <person name="Salamov A."/>
            <person name="Lindquist E."/>
            <person name="Shapiro H."/>
            <person name="Lucas S."/>
            <person name="Grigoriev I.V."/>
            <person name="Cande W.Z."/>
            <person name="Fulton C."/>
            <person name="Rokhsar D.S."/>
            <person name="Dawson S.C."/>
        </authorList>
    </citation>
    <scope>NUCLEOTIDE SEQUENCE [LARGE SCALE GENOMIC DNA]</scope>
    <source>
        <strain evidence="7 8">NEG-M</strain>
    </source>
</reference>
<dbReference type="AlphaFoldDB" id="D2V0D0"/>
<dbReference type="GO" id="GO:0005739">
    <property type="term" value="C:mitochondrion"/>
    <property type="evidence" value="ECO:0007669"/>
    <property type="project" value="GOC"/>
</dbReference>
<keyword evidence="5 6" id="KW-0482">Metalloprotease</keyword>
<dbReference type="eggNOG" id="KOG3314">
    <property type="taxonomic scope" value="Eukaryota"/>
</dbReference>
<evidence type="ECO:0000256" key="3">
    <source>
        <dbReference type="ARBA" id="ARBA00022723"/>
    </source>
</evidence>
<comment type="similarity">
    <text evidence="1 6">Belongs to the peptidase M76 family.</text>
</comment>
<dbReference type="STRING" id="5762.D2V0D0"/>
<evidence type="ECO:0000313" key="8">
    <source>
        <dbReference type="Proteomes" id="UP000006671"/>
    </source>
</evidence>
<keyword evidence="4 6" id="KW-0378">Hydrolase</keyword>
<evidence type="ECO:0000256" key="5">
    <source>
        <dbReference type="ARBA" id="ARBA00023049"/>
    </source>
</evidence>
<keyword evidence="3 6" id="KW-0479">Metal-binding</keyword>
<proteinExistence type="inferred from homology"/>
<dbReference type="GO" id="GO:0004222">
    <property type="term" value="F:metalloendopeptidase activity"/>
    <property type="evidence" value="ECO:0007669"/>
    <property type="project" value="InterPro"/>
</dbReference>
<keyword evidence="8" id="KW-1185">Reference proteome</keyword>
<name>D2V0D0_NAEGR</name>
<dbReference type="Proteomes" id="UP000006671">
    <property type="component" value="Unassembled WGS sequence"/>
</dbReference>
<sequence length="221" mass="25249">MSIYDDDDNNTSEGGIDFDSDWWDQEINSKPRRASGPVFTSDNVYHTIEKCRKDAVHLLQSDDRVKEIVAGIKSGRYGGTNILDEGLIVEMCHGTQRSDNSYSGLYEPVKRIKICCNRNVGIYELRRTLIHELVHAYDYARGFNRRHGCKFRACTEVRAYMLGGSCDLPIDLAKFNGDREACIKHHAFMSVNPYCDDATKVINEVYPQCHKDYSPIQKDSH</sequence>
<dbReference type="Pfam" id="PF09768">
    <property type="entry name" value="Peptidase_M76"/>
    <property type="match status" value="1"/>
</dbReference>
<protein>
    <recommendedName>
        <fullName evidence="6">Mitochondrial inner membrane protease ATP23</fullName>
        <ecNumber evidence="6">3.4.24.-</ecNumber>
    </recommendedName>
</protein>
<evidence type="ECO:0000313" key="7">
    <source>
        <dbReference type="EMBL" id="EFC49503.1"/>
    </source>
</evidence>
<dbReference type="PANTHER" id="PTHR21711:SF0">
    <property type="entry name" value="MITOCHONDRIAL INNER MEMBRANE PROTEASE ATP23 HOMOLOG"/>
    <property type="match status" value="1"/>
</dbReference>
<evidence type="ECO:0000256" key="2">
    <source>
        <dbReference type="ARBA" id="ARBA00022670"/>
    </source>
</evidence>
<dbReference type="OrthoDB" id="285308at2759"/>
<keyword evidence="2 6" id="KW-0645">Protease</keyword>
<dbReference type="GO" id="GO:0046872">
    <property type="term" value="F:metal ion binding"/>
    <property type="evidence" value="ECO:0007669"/>
    <property type="project" value="UniProtKB-KW"/>
</dbReference>
<accession>D2V0D0</accession>
<dbReference type="KEGG" id="ngr:NAEGRDRAFT_62249"/>
<evidence type="ECO:0000256" key="1">
    <source>
        <dbReference type="ARBA" id="ARBA00009915"/>
    </source>
</evidence>
<dbReference type="PANTHER" id="PTHR21711">
    <property type="entry name" value="MITOCHONDRIAL INNER MEMBRANE PROTEASE"/>
    <property type="match status" value="1"/>
</dbReference>
<dbReference type="EC" id="3.4.24.-" evidence="6"/>
<evidence type="ECO:0000256" key="4">
    <source>
        <dbReference type="ARBA" id="ARBA00022801"/>
    </source>
</evidence>
<dbReference type="GO" id="GO:0033615">
    <property type="term" value="P:mitochondrial proton-transporting ATP synthase complex assembly"/>
    <property type="evidence" value="ECO:0007669"/>
    <property type="project" value="TreeGrafter"/>
</dbReference>
<dbReference type="RefSeq" id="XP_002682247.1">
    <property type="nucleotide sequence ID" value="XM_002682201.1"/>
</dbReference>
<dbReference type="VEuPathDB" id="AmoebaDB:NAEGRDRAFT_62249"/>
<dbReference type="OMA" id="RVVLCCD"/>
<dbReference type="InterPro" id="IPR019165">
    <property type="entry name" value="Peptidase_M76_ATP23"/>
</dbReference>
<dbReference type="EMBL" id="GG738847">
    <property type="protein sequence ID" value="EFC49503.1"/>
    <property type="molecule type" value="Genomic_DNA"/>
</dbReference>